<dbReference type="GO" id="GO:0035658">
    <property type="term" value="C:Mon1-Ccz1 complex"/>
    <property type="evidence" value="ECO:0000318"/>
    <property type="project" value="GO_Central"/>
</dbReference>
<dbReference type="InterPro" id="IPR040371">
    <property type="entry name" value="RMC1"/>
</dbReference>
<name>F4NZQ6_BATDJ</name>
<reference evidence="3 4" key="1">
    <citation type="submission" date="2009-12" db="EMBL/GenBank/DDBJ databases">
        <title>The draft genome of Batrachochytrium dendrobatidis.</title>
        <authorList>
            <consortium name="US DOE Joint Genome Institute (JGI-PGF)"/>
            <person name="Kuo A."/>
            <person name="Salamov A."/>
            <person name="Schmutz J."/>
            <person name="Lucas S."/>
            <person name="Pitluck S."/>
            <person name="Rosenblum E."/>
            <person name="Stajich J."/>
            <person name="Eisen M."/>
            <person name="Grigoriev I.V."/>
        </authorList>
    </citation>
    <scope>NUCLEOTIDE SEQUENCE [LARGE SCALE GENOMIC DNA]</scope>
    <source>
        <strain evidence="4">JAM81 / FGSC 10211</strain>
    </source>
</reference>
<dbReference type="InterPro" id="IPR009755">
    <property type="entry name" value="RMC1_C"/>
</dbReference>
<dbReference type="RefSeq" id="XP_006678128.1">
    <property type="nucleotide sequence ID" value="XM_006678065.1"/>
</dbReference>
<proteinExistence type="predicted"/>
<dbReference type="InterPro" id="IPR049040">
    <property type="entry name" value="RMC1_N"/>
</dbReference>
<dbReference type="GO" id="GO:0031902">
    <property type="term" value="C:late endosome membrane"/>
    <property type="evidence" value="ECO:0000318"/>
    <property type="project" value="GO_Central"/>
</dbReference>
<dbReference type="Proteomes" id="UP000007241">
    <property type="component" value="Unassembled WGS sequence"/>
</dbReference>
<dbReference type="SUPFAM" id="SSF82171">
    <property type="entry name" value="DPP6 N-terminal domain-like"/>
    <property type="match status" value="1"/>
</dbReference>
<organism evidence="3 4">
    <name type="scientific">Batrachochytrium dendrobatidis (strain JAM81 / FGSC 10211)</name>
    <name type="common">Frog chytrid fungus</name>
    <dbReference type="NCBI Taxonomy" id="684364"/>
    <lineage>
        <taxon>Eukaryota</taxon>
        <taxon>Fungi</taxon>
        <taxon>Fungi incertae sedis</taxon>
        <taxon>Chytridiomycota</taxon>
        <taxon>Chytridiomycota incertae sedis</taxon>
        <taxon>Chytridiomycetes</taxon>
        <taxon>Rhizophydiales</taxon>
        <taxon>Rhizophydiales incertae sedis</taxon>
        <taxon>Batrachochytrium</taxon>
    </lineage>
</organism>
<keyword evidence="4" id="KW-1185">Reference proteome</keyword>
<dbReference type="Pfam" id="PF07035">
    <property type="entry name" value="RMC1_C"/>
    <property type="match status" value="1"/>
</dbReference>
<dbReference type="STRING" id="684364.F4NZQ6"/>
<dbReference type="HOGENOM" id="CLU_343206_0_0_1"/>
<dbReference type="PANTHER" id="PTHR12897:SF4">
    <property type="entry name" value="REGULATOR OF MON1-CCZ1 COMPLEX"/>
    <property type="match status" value="1"/>
</dbReference>
<evidence type="ECO:0000259" key="1">
    <source>
        <dbReference type="Pfam" id="PF07035"/>
    </source>
</evidence>
<dbReference type="GeneID" id="18242803"/>
<dbReference type="OrthoDB" id="26384at2759"/>
<accession>F4NZQ6</accession>
<sequence length="825" mass="93366">MAETSSRSKMACNPSIFQLQQVCTFQPSAEAALVFLDTTASQSHLLILRENDQVELVDALLDLGSTNDPDLPSLNPVSAHIPIALDKLHVDVSTSPTDQSQQQPNSSILHTMITASAADNVEQLFYSNHQDVSGYTGVPIPTTTHQFSLRHTGHLRQLKLSPDRMFIGVLRSAKSFEIRLTLASPNEPSLLEIERDWRFSDAILGFEWSFSGEFVLITSTGIELYRYSEKRGIFLKSKIITGRISWYLFSADANILITCSGALALTIHHLKPNSYIVMLPSLRLDNYKSIKFSTTRAPGPVVIIRKHIHVVNLYGHVYIMFSNTWSETPIMHLFQLKSQKTWIIAHSLDLIDCGVFTHSIWDNILIVHNSFTKTSLLFDIFSNHPSKLLVEPQKRLFKLLDSKLAVDEGQHTSWACHQPDLVLLPTAGILSRLSLQCRELRDEMECCGQQNRGYNYIVDILQMLSRRTDPSAYILKLETIKSLISQHPDLTYLRQAFDTLNQTSFAQGSTLAKHSYDSRLQHIQNIGESCTTSISDPFEESSPPCPFSNVSLDEANRDTVNDSSKTTSAVQEAPCQSPGYFSPRLWKRKLQQVSLQNVIDTSQDDMYTVVFRAFIKENPDEALYFSSCLLEYMSSLAENKRFAEPSIEELLVQTLFDCGKMQQVYQMVHFGVVRQSIKIAHMVMQHQSVFPAFFGLAMRIFESLNADEDAVFSLIQNGKLIEAAKYVLDRKCTQLLPVYTLLDAAYVSNDHTLFLNIYRIVEEYAYTHTDDRVDHALGQLKATIAGNGRVMPMSSVDENALNRFVSVYRELWEPRLNMETLQGEL</sequence>
<dbReference type="OMA" id="VWVHNRE"/>
<dbReference type="EMBL" id="GL882882">
    <property type="protein sequence ID" value="EGF81226.1"/>
    <property type="molecule type" value="Genomic_DNA"/>
</dbReference>
<evidence type="ECO:0000259" key="2">
    <source>
        <dbReference type="Pfam" id="PF21029"/>
    </source>
</evidence>
<dbReference type="InParanoid" id="F4NZQ6"/>
<feature type="domain" description="Mic1" evidence="1">
    <location>
        <begin position="591"/>
        <end position="763"/>
    </location>
</feature>
<dbReference type="Pfam" id="PF21029">
    <property type="entry name" value="RMC1_N"/>
    <property type="match status" value="1"/>
</dbReference>
<dbReference type="PANTHER" id="PTHR12897">
    <property type="entry name" value="COLON CANCER-ASSOCIATED PROTEIN MIC1"/>
    <property type="match status" value="1"/>
</dbReference>
<evidence type="ECO:0000313" key="3">
    <source>
        <dbReference type="EMBL" id="EGF81226.1"/>
    </source>
</evidence>
<protein>
    <submittedName>
        <fullName evidence="3">Uncharacterized protein</fullName>
    </submittedName>
</protein>
<evidence type="ECO:0000313" key="4">
    <source>
        <dbReference type="Proteomes" id="UP000007241"/>
    </source>
</evidence>
<dbReference type="GO" id="GO:0010506">
    <property type="term" value="P:regulation of autophagy"/>
    <property type="evidence" value="ECO:0000318"/>
    <property type="project" value="GO_Central"/>
</dbReference>
<dbReference type="AlphaFoldDB" id="F4NZQ6"/>
<gene>
    <name evidence="3" type="ORF">BATDEDRAFT_87483</name>
</gene>
<feature type="domain" description="Regulator of MON1-CCZ1 complex N-terminal" evidence="2">
    <location>
        <begin position="122"/>
        <end position="231"/>
    </location>
</feature>